<keyword evidence="4" id="KW-0804">Transcription</keyword>
<evidence type="ECO:0000256" key="3">
    <source>
        <dbReference type="ARBA" id="ARBA00023125"/>
    </source>
</evidence>
<dbReference type="OrthoDB" id="8678019at2"/>
<dbReference type="InterPro" id="IPR036390">
    <property type="entry name" value="WH_DNA-bd_sf"/>
</dbReference>
<dbReference type="GO" id="GO:0043565">
    <property type="term" value="F:sequence-specific DNA binding"/>
    <property type="evidence" value="ECO:0007669"/>
    <property type="project" value="TreeGrafter"/>
</dbReference>
<dbReference type="InterPro" id="IPR000847">
    <property type="entry name" value="LysR_HTH_N"/>
</dbReference>
<keyword evidence="2" id="KW-0805">Transcription regulation</keyword>
<dbReference type="FunFam" id="1.10.10.10:FF:000001">
    <property type="entry name" value="LysR family transcriptional regulator"/>
    <property type="match status" value="1"/>
</dbReference>
<dbReference type="PROSITE" id="PS50931">
    <property type="entry name" value="HTH_LYSR"/>
    <property type="match status" value="1"/>
</dbReference>
<dbReference type="EMBL" id="SMCR01000004">
    <property type="protein sequence ID" value="TCV96595.1"/>
    <property type="molecule type" value="Genomic_DNA"/>
</dbReference>
<dbReference type="InterPro" id="IPR058163">
    <property type="entry name" value="LysR-type_TF_proteobact-type"/>
</dbReference>
<evidence type="ECO:0000313" key="7">
    <source>
        <dbReference type="Proteomes" id="UP000295719"/>
    </source>
</evidence>
<proteinExistence type="inferred from homology"/>
<dbReference type="PANTHER" id="PTHR30537">
    <property type="entry name" value="HTH-TYPE TRANSCRIPTIONAL REGULATOR"/>
    <property type="match status" value="1"/>
</dbReference>
<organism evidence="6 7">
    <name type="scientific">Biostraticola tofi</name>
    <dbReference type="NCBI Taxonomy" id="466109"/>
    <lineage>
        <taxon>Bacteria</taxon>
        <taxon>Pseudomonadati</taxon>
        <taxon>Pseudomonadota</taxon>
        <taxon>Gammaproteobacteria</taxon>
        <taxon>Enterobacterales</taxon>
        <taxon>Bruguierivoracaceae</taxon>
        <taxon>Biostraticola</taxon>
    </lineage>
</organism>
<feature type="domain" description="HTH lysR-type" evidence="5">
    <location>
        <begin position="1"/>
        <end position="59"/>
    </location>
</feature>
<protein>
    <submittedName>
        <fullName evidence="6">LysR family transcriptional regulator</fullName>
    </submittedName>
</protein>
<comment type="similarity">
    <text evidence="1">Belongs to the LysR transcriptional regulatory family.</text>
</comment>
<accession>A0A4R3YU51</accession>
<dbReference type="InterPro" id="IPR036388">
    <property type="entry name" value="WH-like_DNA-bd_sf"/>
</dbReference>
<reference evidence="6 7" key="1">
    <citation type="submission" date="2019-03" db="EMBL/GenBank/DDBJ databases">
        <title>Genomic Encyclopedia of Type Strains, Phase IV (KMG-IV): sequencing the most valuable type-strain genomes for metagenomic binning, comparative biology and taxonomic classification.</title>
        <authorList>
            <person name="Goeker M."/>
        </authorList>
    </citation>
    <scope>NUCLEOTIDE SEQUENCE [LARGE SCALE GENOMIC DNA]</scope>
    <source>
        <strain evidence="6 7">DSM 19580</strain>
    </source>
</reference>
<dbReference type="Pfam" id="PF00126">
    <property type="entry name" value="HTH_1"/>
    <property type="match status" value="1"/>
</dbReference>
<evidence type="ECO:0000259" key="5">
    <source>
        <dbReference type="PROSITE" id="PS50931"/>
    </source>
</evidence>
<keyword evidence="3" id="KW-0238">DNA-binding</keyword>
<dbReference type="GO" id="GO:0006351">
    <property type="term" value="P:DNA-templated transcription"/>
    <property type="evidence" value="ECO:0007669"/>
    <property type="project" value="TreeGrafter"/>
</dbReference>
<gene>
    <name evidence="6" type="ORF">EDC52_10435</name>
</gene>
<dbReference type="SUPFAM" id="SSF53850">
    <property type="entry name" value="Periplasmic binding protein-like II"/>
    <property type="match status" value="1"/>
</dbReference>
<evidence type="ECO:0000256" key="4">
    <source>
        <dbReference type="ARBA" id="ARBA00023163"/>
    </source>
</evidence>
<dbReference type="RefSeq" id="WP_131865190.1">
    <property type="nucleotide sequence ID" value="NZ_SMCR01000004.1"/>
</dbReference>
<dbReference type="InterPro" id="IPR005119">
    <property type="entry name" value="LysR_subst-bd"/>
</dbReference>
<dbReference type="AlphaFoldDB" id="A0A4R3YU51"/>
<name>A0A4R3YU51_9GAMM</name>
<keyword evidence="7" id="KW-1185">Reference proteome</keyword>
<dbReference type="NCBIfam" id="NF007917">
    <property type="entry name" value="PRK10632.1"/>
    <property type="match status" value="1"/>
</dbReference>
<dbReference type="Proteomes" id="UP000295719">
    <property type="component" value="Unassembled WGS sequence"/>
</dbReference>
<evidence type="ECO:0000313" key="6">
    <source>
        <dbReference type="EMBL" id="TCV96595.1"/>
    </source>
</evidence>
<dbReference type="PANTHER" id="PTHR30537:SF30">
    <property type="entry name" value="TRANSCRIPTIONAL REGULATOR-RELATED"/>
    <property type="match status" value="1"/>
</dbReference>
<sequence length="308" mass="34547">MERLKRMLMFAKVVEGGSFTAAARQLQMSVSSISQTVSRLENELQVKLLNRSTRSIGLTEAGKIYYQGCRRMLQEFNEVHEQLYAFNNTPIGTLRIGSSSTMAHNVLASMTADMLREYPGLSVNLVTGIPAPDLIADGLDLVIRVGNLQDSGLFSRRLGSMPMVVCAAKSYLQQQGTPEKPGDIVNFSWLEYDVRPDSEFDLVAPEGITLHLAPQGRFATNDSQTLIRWLIAGAGIAHVPIMWVLDEIKQGNVEILFNRYHSEPRPVHAVYTQKDKMPLKVQVCINYLTEYFKRVSAVYQAFRQETIS</sequence>
<comment type="caution">
    <text evidence="6">The sequence shown here is derived from an EMBL/GenBank/DDBJ whole genome shotgun (WGS) entry which is preliminary data.</text>
</comment>
<dbReference type="GO" id="GO:0003700">
    <property type="term" value="F:DNA-binding transcription factor activity"/>
    <property type="evidence" value="ECO:0007669"/>
    <property type="project" value="InterPro"/>
</dbReference>
<evidence type="ECO:0000256" key="2">
    <source>
        <dbReference type="ARBA" id="ARBA00023015"/>
    </source>
</evidence>
<evidence type="ECO:0000256" key="1">
    <source>
        <dbReference type="ARBA" id="ARBA00009437"/>
    </source>
</evidence>
<dbReference type="Pfam" id="PF03466">
    <property type="entry name" value="LysR_substrate"/>
    <property type="match status" value="1"/>
</dbReference>
<dbReference type="Gene3D" id="1.10.10.10">
    <property type="entry name" value="Winged helix-like DNA-binding domain superfamily/Winged helix DNA-binding domain"/>
    <property type="match status" value="1"/>
</dbReference>
<dbReference type="CDD" id="cd08422">
    <property type="entry name" value="PBP2_CrgA_like"/>
    <property type="match status" value="1"/>
</dbReference>
<dbReference type="Gene3D" id="3.40.190.290">
    <property type="match status" value="1"/>
</dbReference>
<dbReference type="SUPFAM" id="SSF46785">
    <property type="entry name" value="Winged helix' DNA-binding domain"/>
    <property type="match status" value="1"/>
</dbReference>